<dbReference type="EMBL" id="KN785776">
    <property type="protein sequence ID" value="KIH43442.1"/>
    <property type="molecule type" value="Genomic_DNA"/>
</dbReference>
<evidence type="ECO:0000256" key="10">
    <source>
        <dbReference type="PROSITE-ProRule" id="PRU00023"/>
    </source>
</evidence>
<evidence type="ECO:0000256" key="7">
    <source>
        <dbReference type="ARBA" id="ARBA00022837"/>
    </source>
</evidence>
<dbReference type="GO" id="GO:0005262">
    <property type="term" value="F:calcium channel activity"/>
    <property type="evidence" value="ECO:0007669"/>
    <property type="project" value="UniProtKB-KW"/>
</dbReference>
<evidence type="ECO:0000256" key="5">
    <source>
        <dbReference type="ARBA" id="ARBA00022673"/>
    </source>
</evidence>
<keyword evidence="9" id="KW-0407">Ion channel</keyword>
<dbReference type="Proteomes" id="UP000054047">
    <property type="component" value="Unassembled WGS sequence"/>
</dbReference>
<keyword evidence="3" id="KW-1003">Cell membrane</keyword>
<proteinExistence type="predicted"/>
<gene>
    <name evidence="11" type="ORF">ANCDUO_26551</name>
</gene>
<keyword evidence="5" id="KW-0107">Calcium channel</keyword>
<evidence type="ECO:0000313" key="12">
    <source>
        <dbReference type="Proteomes" id="UP000054047"/>
    </source>
</evidence>
<dbReference type="PROSITE" id="PS50088">
    <property type="entry name" value="ANK_REPEAT"/>
    <property type="match status" value="1"/>
</dbReference>
<evidence type="ECO:0000256" key="6">
    <source>
        <dbReference type="ARBA" id="ARBA00022737"/>
    </source>
</evidence>
<dbReference type="SUPFAM" id="SSF48403">
    <property type="entry name" value="Ankyrin repeat"/>
    <property type="match status" value="1"/>
</dbReference>
<keyword evidence="3" id="KW-0472">Membrane</keyword>
<dbReference type="AlphaFoldDB" id="A0A0C2C1K0"/>
<dbReference type="PROSITE" id="PS50297">
    <property type="entry name" value="ANK_REP_REGION"/>
    <property type="match status" value="1"/>
</dbReference>
<evidence type="ECO:0000256" key="2">
    <source>
        <dbReference type="ARBA" id="ARBA00022448"/>
    </source>
</evidence>
<keyword evidence="4" id="KW-0109">Calcium transport</keyword>
<dbReference type="PANTHER" id="PTHR10582:SF30">
    <property type="entry name" value="ION TRANSPORT DOMAIN-CONTAINING PROTEIN"/>
    <property type="match status" value="1"/>
</dbReference>
<evidence type="ECO:0000256" key="9">
    <source>
        <dbReference type="ARBA" id="ARBA00023303"/>
    </source>
</evidence>
<protein>
    <submittedName>
        <fullName evidence="11">Uncharacterized protein</fullName>
    </submittedName>
</protein>
<organism evidence="11 12">
    <name type="scientific">Ancylostoma duodenale</name>
    <dbReference type="NCBI Taxonomy" id="51022"/>
    <lineage>
        <taxon>Eukaryota</taxon>
        <taxon>Metazoa</taxon>
        <taxon>Ecdysozoa</taxon>
        <taxon>Nematoda</taxon>
        <taxon>Chromadorea</taxon>
        <taxon>Rhabditida</taxon>
        <taxon>Rhabditina</taxon>
        <taxon>Rhabditomorpha</taxon>
        <taxon>Strongyloidea</taxon>
        <taxon>Ancylostomatidae</taxon>
        <taxon>Ancylostomatinae</taxon>
        <taxon>Ancylostoma</taxon>
    </lineage>
</organism>
<evidence type="ECO:0000256" key="3">
    <source>
        <dbReference type="ARBA" id="ARBA00022475"/>
    </source>
</evidence>
<evidence type="ECO:0000313" key="11">
    <source>
        <dbReference type="EMBL" id="KIH43442.1"/>
    </source>
</evidence>
<feature type="repeat" description="ANK" evidence="10">
    <location>
        <begin position="1"/>
        <end position="31"/>
    </location>
</feature>
<dbReference type="OrthoDB" id="533508at2759"/>
<keyword evidence="8" id="KW-0406">Ion transport</keyword>
<evidence type="ECO:0000256" key="8">
    <source>
        <dbReference type="ARBA" id="ARBA00023065"/>
    </source>
</evidence>
<evidence type="ECO:0000256" key="4">
    <source>
        <dbReference type="ARBA" id="ARBA00022568"/>
    </source>
</evidence>
<feature type="non-terminal residue" evidence="11">
    <location>
        <position position="63"/>
    </location>
</feature>
<dbReference type="InterPro" id="IPR002110">
    <property type="entry name" value="Ankyrin_rpt"/>
</dbReference>
<feature type="non-terminal residue" evidence="11">
    <location>
        <position position="1"/>
    </location>
</feature>
<dbReference type="GO" id="GO:0005886">
    <property type="term" value="C:plasma membrane"/>
    <property type="evidence" value="ECO:0007669"/>
    <property type="project" value="UniProtKB-SubCell"/>
</dbReference>
<dbReference type="Gene3D" id="1.25.40.20">
    <property type="entry name" value="Ankyrin repeat-containing domain"/>
    <property type="match status" value="1"/>
</dbReference>
<keyword evidence="6" id="KW-0677">Repeat</keyword>
<keyword evidence="7" id="KW-0106">Calcium</keyword>
<reference evidence="11 12" key="1">
    <citation type="submission" date="2013-12" db="EMBL/GenBank/DDBJ databases">
        <title>Draft genome of the parsitic nematode Ancylostoma duodenale.</title>
        <authorList>
            <person name="Mitreva M."/>
        </authorList>
    </citation>
    <scope>NUCLEOTIDE SEQUENCE [LARGE SCALE GENOMIC DNA]</scope>
    <source>
        <strain evidence="11 12">Zhejiang</strain>
    </source>
</reference>
<dbReference type="PANTHER" id="PTHR10582">
    <property type="entry name" value="TRANSIENT RECEPTOR POTENTIAL ION CHANNEL PROTEIN"/>
    <property type="match status" value="1"/>
</dbReference>
<keyword evidence="12" id="KW-1185">Reference proteome</keyword>
<dbReference type="GO" id="GO:0098703">
    <property type="term" value="P:calcium ion import across plasma membrane"/>
    <property type="evidence" value="ECO:0007669"/>
    <property type="project" value="TreeGrafter"/>
</dbReference>
<comment type="subcellular location">
    <subcellularLocation>
        <location evidence="1">Cell membrane</location>
        <topology evidence="1">Multi-pass membrane protein</topology>
    </subcellularLocation>
</comment>
<keyword evidence="10" id="KW-0040">ANK repeat</keyword>
<keyword evidence="2" id="KW-0813">Transport</keyword>
<dbReference type="InterPro" id="IPR036770">
    <property type="entry name" value="Ankyrin_rpt-contain_sf"/>
</dbReference>
<sequence>LSPLHQAIINHDVEMVSKLLRRGADVNQRCYGAFFCADDQKSSRTDSLEHEYVDLTQNTNYTG</sequence>
<evidence type="ECO:0000256" key="1">
    <source>
        <dbReference type="ARBA" id="ARBA00004651"/>
    </source>
</evidence>
<name>A0A0C2C1K0_9BILA</name>
<dbReference type="InterPro" id="IPR024862">
    <property type="entry name" value="TRPV"/>
</dbReference>
<accession>A0A0C2C1K0</accession>
<dbReference type="Pfam" id="PF00023">
    <property type="entry name" value="Ank"/>
    <property type="match status" value="1"/>
</dbReference>